<dbReference type="InterPro" id="IPR025877">
    <property type="entry name" value="MobA-like_NTP_Trfase"/>
</dbReference>
<keyword evidence="1" id="KW-0808">Transferase</keyword>
<dbReference type="CDD" id="cd02503">
    <property type="entry name" value="MobA"/>
    <property type="match status" value="1"/>
</dbReference>
<dbReference type="PANTHER" id="PTHR10953">
    <property type="entry name" value="UBIQUITIN-ACTIVATING ENZYME E1"/>
    <property type="match status" value="1"/>
</dbReference>
<dbReference type="GO" id="GO:0006777">
    <property type="term" value="P:Mo-molybdopterin cofactor biosynthetic process"/>
    <property type="evidence" value="ECO:0007669"/>
    <property type="project" value="UniProtKB-KW"/>
</dbReference>
<feature type="non-terminal residue" evidence="8">
    <location>
        <position position="371"/>
    </location>
</feature>
<dbReference type="InterPro" id="IPR035985">
    <property type="entry name" value="Ubiquitin-activating_enz"/>
</dbReference>
<evidence type="ECO:0000259" key="6">
    <source>
        <dbReference type="Pfam" id="PF00899"/>
    </source>
</evidence>
<dbReference type="Pfam" id="PF12804">
    <property type="entry name" value="NTP_transf_3"/>
    <property type="match status" value="1"/>
</dbReference>
<dbReference type="GO" id="GO:0004792">
    <property type="term" value="F:thiosulfate-cyanide sulfurtransferase activity"/>
    <property type="evidence" value="ECO:0007669"/>
    <property type="project" value="TreeGrafter"/>
</dbReference>
<dbReference type="Gene3D" id="3.90.550.10">
    <property type="entry name" value="Spore Coat Polysaccharide Biosynthesis Protein SpsA, Chain A"/>
    <property type="match status" value="1"/>
</dbReference>
<dbReference type="GO" id="GO:0005524">
    <property type="term" value="F:ATP binding"/>
    <property type="evidence" value="ECO:0007669"/>
    <property type="project" value="UniProtKB-KW"/>
</dbReference>
<evidence type="ECO:0000313" key="8">
    <source>
        <dbReference type="EMBL" id="CAD7237549.1"/>
    </source>
</evidence>
<sequence>MISPVKLYGLVLSGGKSTRMGTDKGLITYHNGIPQREYLYHLLEEVCDSTFMSVREEQVPELPSDLQYILDEDIFKGPFNGILSAHRKYPDVTWLVLACDLPLLNIAALKELIAARNAVCFATAFAQKENPLPEPLCAIWEPAALAAAIPYLEAGIQRSIDETSLDMSPERYSRQTILKDFGSEAQQKLLVAKVLVVGAGGLGVPVLTYLNAMGVGTLGIVDADTISLTNLHRQVLYDEVEIGDSKAKVASMKLKAQNPATELIIHDCFLTVENALSIVGEYDLIVDATDNFPARYLINDACTILKKPFVYGALHGFEGQVSVFNFHGGPTYRCLFPKMPSANEVPDCNEHGVLGVIPGIIGNLQALEAVK</sequence>
<dbReference type="InterPro" id="IPR029044">
    <property type="entry name" value="Nucleotide-diphossugar_trans"/>
</dbReference>
<feature type="domain" description="MobA-like NTP transferase" evidence="7">
    <location>
        <begin position="9"/>
        <end position="156"/>
    </location>
</feature>
<keyword evidence="5" id="KW-0501">Molybdenum cofactor biosynthesis</keyword>
<dbReference type="SUPFAM" id="SSF69572">
    <property type="entry name" value="Activating enzymes of the ubiquitin-like proteins"/>
    <property type="match status" value="1"/>
</dbReference>
<feature type="domain" description="THIF-type NAD/FAD binding fold" evidence="6">
    <location>
        <begin position="172"/>
        <end position="371"/>
    </location>
</feature>
<reference evidence="8" key="1">
    <citation type="submission" date="2020-11" db="EMBL/GenBank/DDBJ databases">
        <authorList>
            <person name="Tran Van P."/>
        </authorList>
    </citation>
    <scope>NUCLEOTIDE SEQUENCE</scope>
</reference>
<keyword evidence="2" id="KW-0547">Nucleotide-binding</keyword>
<keyword evidence="4" id="KW-0342">GTP-binding</keyword>
<keyword evidence="3" id="KW-0067">ATP-binding</keyword>
<dbReference type="GO" id="GO:0005525">
    <property type="term" value="F:GTP binding"/>
    <property type="evidence" value="ECO:0007669"/>
    <property type="project" value="UniProtKB-KW"/>
</dbReference>
<name>A0A7R8ZUJ3_9CRUS</name>
<dbReference type="GO" id="GO:0005737">
    <property type="term" value="C:cytoplasm"/>
    <property type="evidence" value="ECO:0007669"/>
    <property type="project" value="TreeGrafter"/>
</dbReference>
<proteinExistence type="predicted"/>
<dbReference type="InterPro" id="IPR013482">
    <property type="entry name" value="Molybde_CF_guanTrfase"/>
</dbReference>
<dbReference type="FunFam" id="3.40.50.720:FF:000033">
    <property type="entry name" value="Adenylyltransferase and sulfurtransferase MOCS3"/>
    <property type="match status" value="1"/>
</dbReference>
<evidence type="ECO:0000256" key="5">
    <source>
        <dbReference type="ARBA" id="ARBA00023150"/>
    </source>
</evidence>
<gene>
    <name evidence="8" type="ORF">CTOB1V02_LOCUS15364</name>
</gene>
<organism evidence="8">
    <name type="scientific">Cyprideis torosa</name>
    <dbReference type="NCBI Taxonomy" id="163714"/>
    <lineage>
        <taxon>Eukaryota</taxon>
        <taxon>Metazoa</taxon>
        <taxon>Ecdysozoa</taxon>
        <taxon>Arthropoda</taxon>
        <taxon>Crustacea</taxon>
        <taxon>Oligostraca</taxon>
        <taxon>Ostracoda</taxon>
        <taxon>Podocopa</taxon>
        <taxon>Podocopida</taxon>
        <taxon>Cytherocopina</taxon>
        <taxon>Cytheroidea</taxon>
        <taxon>Cytherideidae</taxon>
        <taxon>Cyprideis</taxon>
    </lineage>
</organism>
<dbReference type="EMBL" id="OB689206">
    <property type="protein sequence ID" value="CAD7237549.1"/>
    <property type="molecule type" value="Genomic_DNA"/>
</dbReference>
<dbReference type="AlphaFoldDB" id="A0A7R8ZUJ3"/>
<evidence type="ECO:0000256" key="1">
    <source>
        <dbReference type="ARBA" id="ARBA00022679"/>
    </source>
</evidence>
<evidence type="ECO:0000256" key="2">
    <source>
        <dbReference type="ARBA" id="ARBA00022741"/>
    </source>
</evidence>
<dbReference type="PANTHER" id="PTHR10953:SF102">
    <property type="entry name" value="ADENYLYLTRANSFERASE AND SULFURTRANSFERASE MOCS3"/>
    <property type="match status" value="1"/>
</dbReference>
<dbReference type="GO" id="GO:0016779">
    <property type="term" value="F:nucleotidyltransferase activity"/>
    <property type="evidence" value="ECO:0007669"/>
    <property type="project" value="TreeGrafter"/>
</dbReference>
<dbReference type="OrthoDB" id="10261062at2759"/>
<dbReference type="GO" id="GO:0008641">
    <property type="term" value="F:ubiquitin-like modifier activating enzyme activity"/>
    <property type="evidence" value="ECO:0007669"/>
    <property type="project" value="InterPro"/>
</dbReference>
<dbReference type="CDD" id="cd00757">
    <property type="entry name" value="ThiF_MoeB_HesA_family"/>
    <property type="match status" value="1"/>
</dbReference>
<protein>
    <submittedName>
        <fullName evidence="8">Uncharacterized protein</fullName>
    </submittedName>
</protein>
<evidence type="ECO:0000256" key="3">
    <source>
        <dbReference type="ARBA" id="ARBA00022840"/>
    </source>
</evidence>
<dbReference type="InterPro" id="IPR045886">
    <property type="entry name" value="ThiF/MoeB/HesA"/>
</dbReference>
<dbReference type="SUPFAM" id="SSF53448">
    <property type="entry name" value="Nucleotide-diphospho-sugar transferases"/>
    <property type="match status" value="1"/>
</dbReference>
<dbReference type="Gene3D" id="3.40.50.720">
    <property type="entry name" value="NAD(P)-binding Rossmann-like Domain"/>
    <property type="match status" value="1"/>
</dbReference>
<dbReference type="Pfam" id="PF00899">
    <property type="entry name" value="ThiF"/>
    <property type="match status" value="1"/>
</dbReference>
<evidence type="ECO:0000259" key="7">
    <source>
        <dbReference type="Pfam" id="PF12804"/>
    </source>
</evidence>
<dbReference type="InterPro" id="IPR000594">
    <property type="entry name" value="ThiF_NAD_FAD-bd"/>
</dbReference>
<evidence type="ECO:0000256" key="4">
    <source>
        <dbReference type="ARBA" id="ARBA00023134"/>
    </source>
</evidence>
<accession>A0A7R8ZUJ3</accession>